<evidence type="ECO:0000256" key="1">
    <source>
        <dbReference type="SAM" id="SignalP"/>
    </source>
</evidence>
<proteinExistence type="predicted"/>
<dbReference type="AlphaFoldDB" id="A0A2H3D6I3"/>
<protein>
    <submittedName>
        <fullName evidence="2">Uncharacterized protein</fullName>
    </submittedName>
</protein>
<gene>
    <name evidence="2" type="ORF">ARMGADRAFT_1088911</name>
</gene>
<dbReference type="Proteomes" id="UP000217790">
    <property type="component" value="Unassembled WGS sequence"/>
</dbReference>
<evidence type="ECO:0000313" key="3">
    <source>
        <dbReference type="Proteomes" id="UP000217790"/>
    </source>
</evidence>
<keyword evidence="1" id="KW-0732">Signal</keyword>
<accession>A0A2H3D6I3</accession>
<dbReference type="InParanoid" id="A0A2H3D6I3"/>
<reference evidence="3" key="1">
    <citation type="journal article" date="2017" name="Nat. Ecol. Evol.">
        <title>Genome expansion and lineage-specific genetic innovations in the forest pathogenic fungi Armillaria.</title>
        <authorList>
            <person name="Sipos G."/>
            <person name="Prasanna A.N."/>
            <person name="Walter M.C."/>
            <person name="O'Connor E."/>
            <person name="Balint B."/>
            <person name="Krizsan K."/>
            <person name="Kiss B."/>
            <person name="Hess J."/>
            <person name="Varga T."/>
            <person name="Slot J."/>
            <person name="Riley R."/>
            <person name="Boka B."/>
            <person name="Rigling D."/>
            <person name="Barry K."/>
            <person name="Lee J."/>
            <person name="Mihaltcheva S."/>
            <person name="LaButti K."/>
            <person name="Lipzen A."/>
            <person name="Waldron R."/>
            <person name="Moloney N.M."/>
            <person name="Sperisen C."/>
            <person name="Kredics L."/>
            <person name="Vagvoelgyi C."/>
            <person name="Patrignani A."/>
            <person name="Fitzpatrick D."/>
            <person name="Nagy I."/>
            <person name="Doyle S."/>
            <person name="Anderson J.B."/>
            <person name="Grigoriev I.V."/>
            <person name="Gueldener U."/>
            <person name="Muensterkoetter M."/>
            <person name="Nagy L.G."/>
        </authorList>
    </citation>
    <scope>NUCLEOTIDE SEQUENCE [LARGE SCALE GENOMIC DNA]</scope>
    <source>
        <strain evidence="3">Ar21-2</strain>
    </source>
</reference>
<evidence type="ECO:0000313" key="2">
    <source>
        <dbReference type="EMBL" id="PBK83933.1"/>
    </source>
</evidence>
<sequence>MFCLKHWLSWLGGCSCDEEDGVIDGDDLDRELELTLIELQFARFKIRELQALLAMQVAFTRALGRRRRNAVRQAGHAKDALTNLTQAHCCLEQALVHEREVNALLSFQVAWRQMHAVNTSVPDCFETQWSVSINAPFSIVTYSMVERPEGRLTTLRRFTAYKSTIVLRIADDQCVHIYHILFGTSTGGYQAWREN</sequence>
<dbReference type="EMBL" id="KZ293702">
    <property type="protein sequence ID" value="PBK83933.1"/>
    <property type="molecule type" value="Genomic_DNA"/>
</dbReference>
<feature type="chain" id="PRO_5013763011" evidence="1">
    <location>
        <begin position="17"/>
        <end position="195"/>
    </location>
</feature>
<dbReference type="PROSITE" id="PS51257">
    <property type="entry name" value="PROKAR_LIPOPROTEIN"/>
    <property type="match status" value="1"/>
</dbReference>
<name>A0A2H3D6I3_ARMGA</name>
<feature type="signal peptide" evidence="1">
    <location>
        <begin position="1"/>
        <end position="16"/>
    </location>
</feature>
<keyword evidence="3" id="KW-1185">Reference proteome</keyword>
<organism evidence="2 3">
    <name type="scientific">Armillaria gallica</name>
    <name type="common">Bulbous honey fungus</name>
    <name type="synonym">Armillaria bulbosa</name>
    <dbReference type="NCBI Taxonomy" id="47427"/>
    <lineage>
        <taxon>Eukaryota</taxon>
        <taxon>Fungi</taxon>
        <taxon>Dikarya</taxon>
        <taxon>Basidiomycota</taxon>
        <taxon>Agaricomycotina</taxon>
        <taxon>Agaricomycetes</taxon>
        <taxon>Agaricomycetidae</taxon>
        <taxon>Agaricales</taxon>
        <taxon>Marasmiineae</taxon>
        <taxon>Physalacriaceae</taxon>
        <taxon>Armillaria</taxon>
    </lineage>
</organism>